<dbReference type="EMBL" id="AWQS01000402">
    <property type="protein sequence ID" value="EWT03900.1"/>
    <property type="molecule type" value="Genomic_DNA"/>
</dbReference>
<feature type="transmembrane region" description="Helical" evidence="8">
    <location>
        <begin position="273"/>
        <end position="296"/>
    </location>
</feature>
<comment type="caution">
    <text evidence="9">The sequence shown here is derived from an EMBL/GenBank/DDBJ whole genome shotgun (WGS) entry which is preliminary data.</text>
</comment>
<dbReference type="RefSeq" id="WP_051518915.1">
    <property type="nucleotide sequence ID" value="NZ_AWQS01000402.1"/>
</dbReference>
<dbReference type="PANTHER" id="PTHR21716:SF53">
    <property type="entry name" value="PERMEASE PERM-RELATED"/>
    <property type="match status" value="1"/>
</dbReference>
<feature type="transmembrane region" description="Helical" evidence="8">
    <location>
        <begin position="308"/>
        <end position="327"/>
    </location>
</feature>
<feature type="transmembrane region" description="Helical" evidence="8">
    <location>
        <begin position="128"/>
        <end position="149"/>
    </location>
</feature>
<feature type="transmembrane region" description="Helical" evidence="8">
    <location>
        <begin position="98"/>
        <end position="116"/>
    </location>
</feature>
<dbReference type="PANTHER" id="PTHR21716">
    <property type="entry name" value="TRANSMEMBRANE PROTEIN"/>
    <property type="match status" value="1"/>
</dbReference>
<dbReference type="AlphaFoldDB" id="W9GCT7"/>
<evidence type="ECO:0000313" key="9">
    <source>
        <dbReference type="EMBL" id="EWT03900.1"/>
    </source>
</evidence>
<keyword evidence="10" id="KW-1185">Reference proteome</keyword>
<evidence type="ECO:0000256" key="3">
    <source>
        <dbReference type="ARBA" id="ARBA00022448"/>
    </source>
</evidence>
<proteinExistence type="inferred from homology"/>
<keyword evidence="7 8" id="KW-0472">Membrane</keyword>
<gene>
    <name evidence="9" type="ORF">N864_15555</name>
</gene>
<evidence type="ECO:0000256" key="8">
    <source>
        <dbReference type="SAM" id="Phobius"/>
    </source>
</evidence>
<feature type="transmembrane region" description="Helical" evidence="8">
    <location>
        <begin position="364"/>
        <end position="397"/>
    </location>
</feature>
<keyword evidence="3" id="KW-0813">Transport</keyword>
<evidence type="ECO:0000313" key="10">
    <source>
        <dbReference type="Proteomes" id="UP000019494"/>
    </source>
</evidence>
<keyword evidence="5 8" id="KW-0812">Transmembrane</keyword>
<dbReference type="GO" id="GO:0005886">
    <property type="term" value="C:plasma membrane"/>
    <property type="evidence" value="ECO:0007669"/>
    <property type="project" value="UniProtKB-SubCell"/>
</dbReference>
<feature type="transmembrane region" description="Helical" evidence="8">
    <location>
        <begin position="334"/>
        <end position="352"/>
    </location>
</feature>
<accession>W9GCT7</accession>
<dbReference type="Pfam" id="PF01594">
    <property type="entry name" value="AI-2E_transport"/>
    <property type="match status" value="1"/>
</dbReference>
<reference evidence="10" key="1">
    <citation type="submission" date="2013-08" db="EMBL/GenBank/DDBJ databases">
        <title>Intrasporangium oryzae NRRL B-24470.</title>
        <authorList>
            <person name="Liu H."/>
            <person name="Wang G."/>
        </authorList>
    </citation>
    <scope>NUCLEOTIDE SEQUENCE [LARGE SCALE GENOMIC DNA]</scope>
    <source>
        <strain evidence="10">Q5-1</strain>
    </source>
</reference>
<evidence type="ECO:0000256" key="1">
    <source>
        <dbReference type="ARBA" id="ARBA00004651"/>
    </source>
</evidence>
<dbReference type="PATRIC" id="fig|584657.3.peg.4221"/>
<keyword evidence="4" id="KW-1003">Cell membrane</keyword>
<organism evidence="9 10">
    <name type="scientific">Intrasporangium chromatireducens Q5-1</name>
    <dbReference type="NCBI Taxonomy" id="584657"/>
    <lineage>
        <taxon>Bacteria</taxon>
        <taxon>Bacillati</taxon>
        <taxon>Actinomycetota</taxon>
        <taxon>Actinomycetes</taxon>
        <taxon>Micrococcales</taxon>
        <taxon>Intrasporangiaceae</taxon>
        <taxon>Intrasporangium</taxon>
    </lineage>
</organism>
<dbReference type="GO" id="GO:0055085">
    <property type="term" value="P:transmembrane transport"/>
    <property type="evidence" value="ECO:0007669"/>
    <property type="project" value="TreeGrafter"/>
</dbReference>
<evidence type="ECO:0000256" key="4">
    <source>
        <dbReference type="ARBA" id="ARBA00022475"/>
    </source>
</evidence>
<protein>
    <submittedName>
        <fullName evidence="9">Membrane protein</fullName>
    </submittedName>
</protein>
<sequence>MAGRSWLRRLLVQVPSPGSRAAQDQHATEAPEPSAATVPRAVATGRLASHRKAAAADPHSVQWIALEPNAFRRAVIFVLVAISLWLLAMWAFHATAHFLFLLLLAWLIAIAMEPAIEWLMRHGLGRTLATGVTGCGSLVVVLAVGALFGSELATQVSQLATEWPQIVSGVVSWANGTFHLSLDPTKINSAIDMTSLANYGSAVAQGAFGILGTLGSIMFDLLTVVVFAFYLAASGPRLMKHVASWLPPDKQEVFGTVWETSTAKTGGYVISKLILIALSAFFHAIFFYFLGLPGWLALAVLTGVTSQLVPLIGTYLGVIAAVLVAVFENPLDALWVVVFATVYQQIENYVFTPRVSNRTMQVSPAIALAAVFIGVGLWGPIGALIGIPLAAAVVSLLETYGRRYQLVDQIAEVGEEPLKATGDDGQPQRPPS</sequence>
<evidence type="ECO:0000256" key="2">
    <source>
        <dbReference type="ARBA" id="ARBA00009773"/>
    </source>
</evidence>
<name>W9GCT7_9MICO</name>
<comment type="similarity">
    <text evidence="2">Belongs to the autoinducer-2 exporter (AI-2E) (TC 2.A.86) family.</text>
</comment>
<dbReference type="OrthoDB" id="5242074at2"/>
<feature type="transmembrane region" description="Helical" evidence="8">
    <location>
        <begin position="207"/>
        <end position="231"/>
    </location>
</feature>
<evidence type="ECO:0000256" key="7">
    <source>
        <dbReference type="ARBA" id="ARBA00023136"/>
    </source>
</evidence>
<feature type="transmembrane region" description="Helical" evidence="8">
    <location>
        <begin position="74"/>
        <end position="92"/>
    </location>
</feature>
<evidence type="ECO:0000256" key="5">
    <source>
        <dbReference type="ARBA" id="ARBA00022692"/>
    </source>
</evidence>
<dbReference type="InterPro" id="IPR002549">
    <property type="entry name" value="AI-2E-like"/>
</dbReference>
<comment type="subcellular location">
    <subcellularLocation>
        <location evidence="1">Cell membrane</location>
        <topology evidence="1">Multi-pass membrane protein</topology>
    </subcellularLocation>
</comment>
<dbReference type="Proteomes" id="UP000019494">
    <property type="component" value="Unassembled WGS sequence"/>
</dbReference>
<evidence type="ECO:0000256" key="6">
    <source>
        <dbReference type="ARBA" id="ARBA00022989"/>
    </source>
</evidence>
<keyword evidence="6 8" id="KW-1133">Transmembrane helix</keyword>